<protein>
    <submittedName>
        <fullName evidence="8">RND family efflux transporter, MFP subunit</fullName>
    </submittedName>
</protein>
<dbReference type="GO" id="GO:0019898">
    <property type="term" value="C:extrinsic component of membrane"/>
    <property type="evidence" value="ECO:0007669"/>
    <property type="project" value="InterPro"/>
</dbReference>
<dbReference type="GO" id="GO:0015562">
    <property type="term" value="F:efflux transmembrane transporter activity"/>
    <property type="evidence" value="ECO:0007669"/>
    <property type="project" value="TreeGrafter"/>
</dbReference>
<dbReference type="Proteomes" id="UP000009010">
    <property type="component" value="Chromosome"/>
</dbReference>
<dbReference type="GO" id="GO:0030313">
    <property type="term" value="C:cell envelope"/>
    <property type="evidence" value="ECO:0007669"/>
    <property type="project" value="UniProtKB-SubCell"/>
</dbReference>
<dbReference type="OrthoDB" id="9791520at2"/>
<dbReference type="SUPFAM" id="SSF111369">
    <property type="entry name" value="HlyD-like secretion proteins"/>
    <property type="match status" value="1"/>
</dbReference>
<dbReference type="GO" id="GO:1990195">
    <property type="term" value="C:macrolide transmembrane transporter complex"/>
    <property type="evidence" value="ECO:0007669"/>
    <property type="project" value="InterPro"/>
</dbReference>
<evidence type="ECO:0000313" key="8">
    <source>
        <dbReference type="EMBL" id="AEX50013.1"/>
    </source>
</evidence>
<keyword evidence="4" id="KW-0175">Coiled coil</keyword>
<dbReference type="Gene3D" id="2.40.420.20">
    <property type="match status" value="1"/>
</dbReference>
<comment type="similarity">
    <text evidence="2">Belongs to the membrane fusion protein (MFP) (TC 8.A.1) family.</text>
</comment>
<reference evidence="9" key="2">
    <citation type="submission" date="2012-01" db="EMBL/GenBank/DDBJ databases">
        <title>Complete sequence of chromosome of Rahnella aquatilis CIP 78.65.</title>
        <authorList>
            <person name="Lucas S."/>
            <person name="Han J."/>
            <person name="Lapidus A."/>
            <person name="Cheng J.-F."/>
            <person name="Goodwin L."/>
            <person name="Pitluck S."/>
            <person name="Peters L."/>
            <person name="Ovchinnikova G."/>
            <person name="Held B."/>
            <person name="Detter J.C."/>
            <person name="Han C."/>
            <person name="Tapia R."/>
            <person name="Land M."/>
            <person name="Hauser L."/>
            <person name="Kyrpides N."/>
            <person name="Ivanova N."/>
            <person name="Pagani I."/>
            <person name="Sobecky P."/>
            <person name="Martinez R."/>
            <person name="Woyke T."/>
        </authorList>
    </citation>
    <scope>NUCLEOTIDE SEQUENCE [LARGE SCALE GENOMIC DNA]</scope>
    <source>
        <strain evidence="9">ATCC 33071 / DSM 4594 / JCM 1683 / NBRC 105701 / NCIMB 13365 / CIP 78.65</strain>
    </source>
</reference>
<feature type="compositionally biased region" description="Polar residues" evidence="5">
    <location>
        <begin position="377"/>
        <end position="390"/>
    </location>
</feature>
<dbReference type="GO" id="GO:1990281">
    <property type="term" value="C:efflux pump complex"/>
    <property type="evidence" value="ECO:0007669"/>
    <property type="project" value="TreeGrafter"/>
</dbReference>
<dbReference type="PATRIC" id="fig|745277.3.peg.58"/>
<reference evidence="8 9" key="1">
    <citation type="journal article" date="2012" name="J. Bacteriol.">
        <title>Complete Genome Sequence of Rahnella aquatilis CIP 78.65.</title>
        <authorList>
            <person name="Martinez R.J."/>
            <person name="Bruce D."/>
            <person name="Detter C."/>
            <person name="Goodwin L.A."/>
            <person name="Han J."/>
            <person name="Han C.S."/>
            <person name="Held B."/>
            <person name="Land M.L."/>
            <person name="Mikhailova N."/>
            <person name="Nolan M."/>
            <person name="Pennacchio L."/>
            <person name="Pitluck S."/>
            <person name="Tapia R."/>
            <person name="Woyke T."/>
            <person name="Sobecky P.A."/>
        </authorList>
    </citation>
    <scope>NUCLEOTIDE SEQUENCE [LARGE SCALE GENOMIC DNA]</scope>
    <source>
        <strain evidence="9">ATCC 33071 / DSM 4594 / JCM 1683 / NBRC 105701 / NCIMB 13365 / CIP 78.65</strain>
    </source>
</reference>
<evidence type="ECO:0000256" key="1">
    <source>
        <dbReference type="ARBA" id="ARBA00004196"/>
    </source>
</evidence>
<evidence type="ECO:0000256" key="5">
    <source>
        <dbReference type="SAM" id="MobiDB-lite"/>
    </source>
</evidence>
<dbReference type="Gene3D" id="2.40.30.170">
    <property type="match status" value="1"/>
</dbReference>
<dbReference type="KEGG" id="raq:Rahaq2_0059"/>
<name>H2J0G4_RAHAC</name>
<dbReference type="InterPro" id="IPR058627">
    <property type="entry name" value="MdtA-like_C"/>
</dbReference>
<dbReference type="EMBL" id="CP003244">
    <property type="protein sequence ID" value="AEX50013.1"/>
    <property type="molecule type" value="Genomic_DNA"/>
</dbReference>
<dbReference type="InterPro" id="IPR058625">
    <property type="entry name" value="MdtA-like_BSH"/>
</dbReference>
<dbReference type="Gene3D" id="2.40.50.100">
    <property type="match status" value="1"/>
</dbReference>
<feature type="domain" description="Multidrug resistance protein MdtA-like C-terminal permuted SH3" evidence="7">
    <location>
        <begin position="321"/>
        <end position="377"/>
    </location>
</feature>
<dbReference type="PANTHER" id="PTHR30469">
    <property type="entry name" value="MULTIDRUG RESISTANCE PROTEIN MDTA"/>
    <property type="match status" value="1"/>
</dbReference>
<evidence type="ECO:0000259" key="7">
    <source>
        <dbReference type="Pfam" id="PF25967"/>
    </source>
</evidence>
<feature type="region of interest" description="Disordered" evidence="5">
    <location>
        <begin position="370"/>
        <end position="390"/>
    </location>
</feature>
<evidence type="ECO:0000256" key="2">
    <source>
        <dbReference type="ARBA" id="ARBA00009477"/>
    </source>
</evidence>
<dbReference type="Gene3D" id="6.10.140.1990">
    <property type="match status" value="1"/>
</dbReference>
<dbReference type="eggNOG" id="COG0845">
    <property type="taxonomic scope" value="Bacteria"/>
</dbReference>
<proteinExistence type="inferred from homology"/>
<dbReference type="InterPro" id="IPR030190">
    <property type="entry name" value="MacA_alpha-hairpin_sf"/>
</dbReference>
<evidence type="ECO:0000256" key="3">
    <source>
        <dbReference type="ARBA" id="ARBA00022448"/>
    </source>
</evidence>
<dbReference type="HOGENOM" id="CLU_018816_14_1_6"/>
<keyword evidence="3" id="KW-0813">Transport</keyword>
<evidence type="ECO:0000259" key="6">
    <source>
        <dbReference type="Pfam" id="PF25917"/>
    </source>
</evidence>
<dbReference type="InterPro" id="IPR006143">
    <property type="entry name" value="RND_pump_MFP"/>
</dbReference>
<dbReference type="GO" id="GO:1990961">
    <property type="term" value="P:xenobiotic detoxification by transmembrane export across the plasma membrane"/>
    <property type="evidence" value="ECO:0007669"/>
    <property type="project" value="InterPro"/>
</dbReference>
<dbReference type="RefSeq" id="WP_014333332.1">
    <property type="nucleotide sequence ID" value="NC_016818.1"/>
</dbReference>
<organism evidence="8 9">
    <name type="scientific">Rahnella aquatilis (strain ATCC 33071 / DSM 4594 / JCM 1683 / NBRC 105701 / NCIMB 13365 / CIP 78.65)</name>
    <dbReference type="NCBI Taxonomy" id="745277"/>
    <lineage>
        <taxon>Bacteria</taxon>
        <taxon>Pseudomonadati</taxon>
        <taxon>Pseudomonadota</taxon>
        <taxon>Gammaproteobacteria</taxon>
        <taxon>Enterobacterales</taxon>
        <taxon>Yersiniaceae</taxon>
        <taxon>Rahnella</taxon>
    </lineage>
</organism>
<dbReference type="PANTHER" id="PTHR30469:SF33">
    <property type="entry name" value="SLR1207 PROTEIN"/>
    <property type="match status" value="1"/>
</dbReference>
<sequence>MNVLRRYRVFSIASLTLCVFIAATALLIAHRTDNSATRHHIDVIGRGDIQTTVMTTGVLQPLKKISVGAQVNGQLKKLHVKQGDRVKKGQLLAEIDPVIQQNELRNAQAELHSNRAQMQSDKALLKQYQLALTRQNKMARDSAGVQSDLESAQAQYDVQREQLNMDAARVVQAEISVETAKANLGYTRIIAPIDGEVLGIITQEGQTIVSSQTAPTIMVLADMSVMRIQTRISETDILKTHPGQSVWFYVMADPTRRYESVMGAIQDAPEEALRESNESSGNTQQSTAVYYNGEFTISNEQRRLKTSMTAEAYIIIGEVKNALLVPLTAVGERSPEGRYHVQVREKDKITDRLIELGIRDNKFAEVKSGLAQGDRVVSTTSAPGDADASQ</sequence>
<gene>
    <name evidence="8" type="ordered locus">Rahaq2_0059</name>
</gene>
<evidence type="ECO:0000313" key="9">
    <source>
        <dbReference type="Proteomes" id="UP000009010"/>
    </source>
</evidence>
<accession>H2J0G4</accession>
<evidence type="ECO:0000256" key="4">
    <source>
        <dbReference type="ARBA" id="ARBA00023054"/>
    </source>
</evidence>
<dbReference type="AlphaFoldDB" id="H2J0G4"/>
<dbReference type="STRING" id="745277.Rahaq2_0059"/>
<feature type="domain" description="Multidrug resistance protein MdtA-like barrel-sandwich hybrid" evidence="6">
    <location>
        <begin position="64"/>
        <end position="219"/>
    </location>
</feature>
<dbReference type="Pfam" id="PF25967">
    <property type="entry name" value="RND-MFP_C"/>
    <property type="match status" value="1"/>
</dbReference>
<dbReference type="NCBIfam" id="TIGR01730">
    <property type="entry name" value="RND_mfp"/>
    <property type="match status" value="1"/>
</dbReference>
<dbReference type="Pfam" id="PF25917">
    <property type="entry name" value="BSH_RND"/>
    <property type="match status" value="1"/>
</dbReference>
<keyword evidence="9" id="KW-1185">Reference proteome</keyword>
<comment type="subcellular location">
    <subcellularLocation>
        <location evidence="1">Cell envelope</location>
    </subcellularLocation>
</comment>